<gene>
    <name evidence="1" type="ORF">BCR42DRAFT_429417</name>
</gene>
<dbReference type="Proteomes" id="UP000193560">
    <property type="component" value="Unassembled WGS sequence"/>
</dbReference>
<accession>A0A1X2HWS2</accession>
<dbReference type="EMBL" id="MCGE01000053">
    <property type="protein sequence ID" value="ORZ04095.1"/>
    <property type="molecule type" value="Genomic_DNA"/>
</dbReference>
<protein>
    <submittedName>
        <fullName evidence="1">Uncharacterized protein</fullName>
    </submittedName>
</protein>
<evidence type="ECO:0000313" key="2">
    <source>
        <dbReference type="Proteomes" id="UP000193560"/>
    </source>
</evidence>
<dbReference type="AlphaFoldDB" id="A0A1X2HWS2"/>
<proteinExistence type="predicted"/>
<evidence type="ECO:0000313" key="1">
    <source>
        <dbReference type="EMBL" id="ORZ04095.1"/>
    </source>
</evidence>
<name>A0A1X2HWS2_9FUNG</name>
<keyword evidence="2" id="KW-1185">Reference proteome</keyword>
<reference evidence="1 2" key="1">
    <citation type="submission" date="2016-07" db="EMBL/GenBank/DDBJ databases">
        <title>Pervasive Adenine N6-methylation of Active Genes in Fungi.</title>
        <authorList>
            <consortium name="DOE Joint Genome Institute"/>
            <person name="Mondo S.J."/>
            <person name="Dannebaum R.O."/>
            <person name="Kuo R.C."/>
            <person name="Labutti K."/>
            <person name="Haridas S."/>
            <person name="Kuo A."/>
            <person name="Salamov A."/>
            <person name="Ahrendt S.R."/>
            <person name="Lipzen A."/>
            <person name="Sullivan W."/>
            <person name="Andreopoulos W.B."/>
            <person name="Clum A."/>
            <person name="Lindquist E."/>
            <person name="Daum C."/>
            <person name="Ramamoorthy G.K."/>
            <person name="Gryganskyi A."/>
            <person name="Culley D."/>
            <person name="Magnuson J.K."/>
            <person name="James T.Y."/>
            <person name="O'Malley M.A."/>
            <person name="Stajich J.E."/>
            <person name="Spatafora J.W."/>
            <person name="Visel A."/>
            <person name="Grigoriev I.V."/>
        </authorList>
    </citation>
    <scope>NUCLEOTIDE SEQUENCE [LARGE SCALE GENOMIC DNA]</scope>
    <source>
        <strain evidence="1 2">NRRL 1336</strain>
    </source>
</reference>
<organism evidence="1 2">
    <name type="scientific">Absidia repens</name>
    <dbReference type="NCBI Taxonomy" id="90262"/>
    <lineage>
        <taxon>Eukaryota</taxon>
        <taxon>Fungi</taxon>
        <taxon>Fungi incertae sedis</taxon>
        <taxon>Mucoromycota</taxon>
        <taxon>Mucoromycotina</taxon>
        <taxon>Mucoromycetes</taxon>
        <taxon>Mucorales</taxon>
        <taxon>Cunninghamellaceae</taxon>
        <taxon>Absidia</taxon>
    </lineage>
</organism>
<sequence>MEAEDNVMNDELLFFKFDFTPSSFFLTTMMNIPYYANQKETEATRLHSTDPIYLRFHSTMVRQLHQRSFLEMILSSKRIVFTVFCHYLHIKAKNGRCRIGKFVTRHLSN</sequence>
<comment type="caution">
    <text evidence="1">The sequence shown here is derived from an EMBL/GenBank/DDBJ whole genome shotgun (WGS) entry which is preliminary data.</text>
</comment>